<keyword evidence="5" id="KW-0808">Transferase</keyword>
<dbReference type="OrthoDB" id="510512at2"/>
<dbReference type="CDD" id="cd00130">
    <property type="entry name" value="PAS"/>
    <property type="match status" value="3"/>
</dbReference>
<dbReference type="SMART" id="SM00388">
    <property type="entry name" value="HisKA"/>
    <property type="match status" value="1"/>
</dbReference>
<keyword evidence="8 17" id="KW-0418">Kinase</keyword>
<dbReference type="SMART" id="SM00086">
    <property type="entry name" value="PAC"/>
    <property type="match status" value="2"/>
</dbReference>
<dbReference type="SMART" id="SM00387">
    <property type="entry name" value="HATPase_c"/>
    <property type="match status" value="1"/>
</dbReference>
<dbReference type="PROSITE" id="PS50112">
    <property type="entry name" value="PAS"/>
    <property type="match status" value="3"/>
</dbReference>
<gene>
    <name evidence="17" type="ORF">Cri9333_2959</name>
</gene>
<protein>
    <recommendedName>
        <fullName evidence="3">histidine kinase</fullName>
        <ecNumber evidence="3">2.7.13.3</ecNumber>
    </recommendedName>
</protein>
<dbReference type="eggNOG" id="COG4191">
    <property type="taxonomic scope" value="Bacteria"/>
</dbReference>
<dbReference type="AlphaFoldDB" id="K9W087"/>
<dbReference type="Pfam" id="PF02518">
    <property type="entry name" value="HATPase_c"/>
    <property type="match status" value="1"/>
</dbReference>
<dbReference type="InterPro" id="IPR003661">
    <property type="entry name" value="HisK_dim/P_dom"/>
</dbReference>
<keyword evidence="13" id="KW-0175">Coiled coil</keyword>
<dbReference type="KEGG" id="cep:Cri9333_2959"/>
<dbReference type="FunFam" id="3.30.565.10:FF:000006">
    <property type="entry name" value="Sensor histidine kinase WalK"/>
    <property type="match status" value="1"/>
</dbReference>
<evidence type="ECO:0000256" key="8">
    <source>
        <dbReference type="ARBA" id="ARBA00022777"/>
    </source>
</evidence>
<dbReference type="PATRIC" id="fig|1173022.3.peg.3203"/>
<evidence type="ECO:0000256" key="9">
    <source>
        <dbReference type="ARBA" id="ARBA00022840"/>
    </source>
</evidence>
<dbReference type="InterPro" id="IPR005467">
    <property type="entry name" value="His_kinase_dom"/>
</dbReference>
<dbReference type="HOGENOM" id="CLU_356753_0_0_3"/>
<keyword evidence="4" id="KW-0597">Phosphoprotein</keyword>
<dbReference type="InterPro" id="IPR003594">
    <property type="entry name" value="HATPase_dom"/>
</dbReference>
<dbReference type="Gene3D" id="1.10.287.130">
    <property type="match status" value="1"/>
</dbReference>
<evidence type="ECO:0000313" key="17">
    <source>
        <dbReference type="EMBL" id="AFZ13798.1"/>
    </source>
</evidence>
<dbReference type="CDD" id="cd00082">
    <property type="entry name" value="HisKA"/>
    <property type="match status" value="1"/>
</dbReference>
<feature type="coiled-coil region" evidence="13">
    <location>
        <begin position="149"/>
        <end position="237"/>
    </location>
</feature>
<dbReference type="InterPro" id="IPR036890">
    <property type="entry name" value="HATPase_C_sf"/>
</dbReference>
<dbReference type="eggNOG" id="COG2205">
    <property type="taxonomic scope" value="Bacteria"/>
</dbReference>
<keyword evidence="11" id="KW-0902">Two-component regulatory system</keyword>
<dbReference type="NCBIfam" id="TIGR00229">
    <property type="entry name" value="sensory_box"/>
    <property type="match status" value="3"/>
</dbReference>
<dbReference type="Pfam" id="PF13426">
    <property type="entry name" value="PAS_9"/>
    <property type="match status" value="1"/>
</dbReference>
<dbReference type="Pfam" id="PF08448">
    <property type="entry name" value="PAS_4"/>
    <property type="match status" value="1"/>
</dbReference>
<dbReference type="PROSITE" id="PS50109">
    <property type="entry name" value="HIS_KIN"/>
    <property type="match status" value="1"/>
</dbReference>
<dbReference type="SMART" id="SM00091">
    <property type="entry name" value="PAS"/>
    <property type="match status" value="4"/>
</dbReference>
<feature type="domain" description="PAS" evidence="15">
    <location>
        <begin position="533"/>
        <end position="596"/>
    </location>
</feature>
<dbReference type="EC" id="2.7.13.3" evidence="3"/>
<dbReference type="Pfam" id="PF00512">
    <property type="entry name" value="HisKA"/>
    <property type="match status" value="1"/>
</dbReference>
<dbReference type="GO" id="GO:0007234">
    <property type="term" value="P:osmosensory signaling via phosphorelay pathway"/>
    <property type="evidence" value="ECO:0007669"/>
    <property type="project" value="TreeGrafter"/>
</dbReference>
<dbReference type="InterPro" id="IPR013656">
    <property type="entry name" value="PAS_4"/>
</dbReference>
<keyword evidence="9" id="KW-0067">ATP-binding</keyword>
<comment type="subcellular location">
    <subcellularLocation>
        <location evidence="2">Membrane</location>
        <topology evidence="2">Multi-pass membrane protein</topology>
    </subcellularLocation>
</comment>
<accession>K9W087</accession>
<evidence type="ECO:0000256" key="1">
    <source>
        <dbReference type="ARBA" id="ARBA00000085"/>
    </source>
</evidence>
<dbReference type="InterPro" id="IPR035965">
    <property type="entry name" value="PAS-like_dom_sf"/>
</dbReference>
<comment type="catalytic activity">
    <reaction evidence="1">
        <text>ATP + protein L-histidine = ADP + protein N-phospho-L-histidine.</text>
        <dbReference type="EC" id="2.7.13.3"/>
    </reaction>
</comment>
<dbReference type="GO" id="GO:0016020">
    <property type="term" value="C:membrane"/>
    <property type="evidence" value="ECO:0007669"/>
    <property type="project" value="UniProtKB-SubCell"/>
</dbReference>
<dbReference type="InterPro" id="IPR004358">
    <property type="entry name" value="Sig_transdc_His_kin-like_C"/>
</dbReference>
<keyword evidence="10" id="KW-1133">Transmembrane helix</keyword>
<dbReference type="InterPro" id="IPR000014">
    <property type="entry name" value="PAS"/>
</dbReference>
<reference evidence="17 18" key="1">
    <citation type="submission" date="2012-06" db="EMBL/GenBank/DDBJ databases">
        <title>Finished chromosome of genome of Crinalium epipsammum PCC 9333.</title>
        <authorList>
            <consortium name="US DOE Joint Genome Institute"/>
            <person name="Gugger M."/>
            <person name="Coursin T."/>
            <person name="Rippka R."/>
            <person name="Tandeau De Marsac N."/>
            <person name="Huntemann M."/>
            <person name="Wei C.-L."/>
            <person name="Han J."/>
            <person name="Detter J.C."/>
            <person name="Han C."/>
            <person name="Tapia R."/>
            <person name="Davenport K."/>
            <person name="Daligault H."/>
            <person name="Erkkila T."/>
            <person name="Gu W."/>
            <person name="Munk A.C.C."/>
            <person name="Teshima H."/>
            <person name="Xu Y."/>
            <person name="Chain P."/>
            <person name="Chen A."/>
            <person name="Krypides N."/>
            <person name="Mavromatis K."/>
            <person name="Markowitz V."/>
            <person name="Szeto E."/>
            <person name="Ivanova N."/>
            <person name="Mikhailova N."/>
            <person name="Ovchinnikova G."/>
            <person name="Pagani I."/>
            <person name="Pati A."/>
            <person name="Goodwin L."/>
            <person name="Peters L."/>
            <person name="Pitluck S."/>
            <person name="Woyke T."/>
            <person name="Kerfeld C."/>
        </authorList>
    </citation>
    <scope>NUCLEOTIDE SEQUENCE [LARGE SCALE GENOMIC DNA]</scope>
    <source>
        <strain evidence="17 18">PCC 9333</strain>
    </source>
</reference>
<evidence type="ECO:0000259" key="16">
    <source>
        <dbReference type="PROSITE" id="PS50113"/>
    </source>
</evidence>
<feature type="domain" description="PAC" evidence="16">
    <location>
        <begin position="477"/>
        <end position="529"/>
    </location>
</feature>
<sequence length="891" mass="101351">MFLNLKKMLAQSFGINFKSTNSTLMPASLEACNSLLCATLDSTADGILVVDTKGKIISYNNTFVEMWGISRVILDAQHDNQLLEVVQQQLKQPEEFIKKVKQLYDQPDIESYDDLELKDGRYIERYSRPQRIEGKSVGRAFSFRDITQRKKAEIALQQAHDQLEITIEQRTQELLQANSQLSQEIIERKKVEIALEQAKAELETKVQERTTALSSAIAQLQQQITERLDAQAELEQSLSLLRATLESTTDGIIVVDLLGKVRSFNQKLIEMWCIPESLILSPDDEQTLAFALDPLKNAQKFLSLVTELSEQPNLHSYDLLELNDGRIFEYYSQPQHLKEEIIGRVWSFRDVTERYLAEQALQQTKAELEIRVQERTASLENAIAQLQSEMAERQRTESQLYRSKERFRNLVETISDWVWETDENYRYTYCSPQIYNILGYQPEQVIGKTLFDSMTAQEVWRVANLFSFITENQQPFKNIETTKIHQDGHPVVLERSAVPIFDCDGNFCGYRGIDREITERKQAEGMLRQQALAFENIYDGIIITDNEGHIIDWNPSAERMFGYTKEEVLGKSTEFLHTPEEAAVINQEIVETVQHYGRWTGEIKFIGKNGTTGVCETVFVPVYNDASDQIAVVGVNHDITERKQAEVEMLKALSKEKELNQLKSRFISMASHDFRTPLSAILISSDLLKAYSHKLTEAKKVGHLNQIQASVRRMTLLLDDILWMGKAASGKIDFKPQKVNLEELCQEVLDEIAIADCNKHQFIYKFQAESSLVEMDRKLIQQMLSNLLSNAVKYSPQEGDIKINITCKDGTAIFQVADSGIGIPSSDQARLFDGFQRASNVGNISGTGLGLAIVKNVVDLHRGTIQIDSTEGVRTTITICLPIMYSKDTTK</sequence>
<keyword evidence="6" id="KW-0812">Transmembrane</keyword>
<dbReference type="PANTHER" id="PTHR42878">
    <property type="entry name" value="TWO-COMPONENT HISTIDINE KINASE"/>
    <property type="match status" value="1"/>
</dbReference>
<feature type="domain" description="Histidine kinase" evidence="14">
    <location>
        <begin position="669"/>
        <end position="885"/>
    </location>
</feature>
<evidence type="ECO:0000259" key="15">
    <source>
        <dbReference type="PROSITE" id="PS50112"/>
    </source>
</evidence>
<dbReference type="Pfam" id="PF13188">
    <property type="entry name" value="PAS_8"/>
    <property type="match status" value="2"/>
</dbReference>
<dbReference type="EMBL" id="CP003620">
    <property type="protein sequence ID" value="AFZ13798.1"/>
    <property type="molecule type" value="Genomic_DNA"/>
</dbReference>
<evidence type="ECO:0000313" key="18">
    <source>
        <dbReference type="Proteomes" id="UP000010472"/>
    </source>
</evidence>
<dbReference type="InterPro" id="IPR050351">
    <property type="entry name" value="BphY/WalK/GraS-like"/>
</dbReference>
<proteinExistence type="predicted"/>
<feature type="domain" description="PAC" evidence="16">
    <location>
        <begin position="599"/>
        <end position="651"/>
    </location>
</feature>
<feature type="coiled-coil region" evidence="13">
    <location>
        <begin position="365"/>
        <end position="399"/>
    </location>
</feature>
<keyword evidence="7" id="KW-0547">Nucleotide-binding</keyword>
<dbReference type="STRING" id="1173022.Cri9333_2959"/>
<dbReference type="PANTHER" id="PTHR42878:SF7">
    <property type="entry name" value="SENSOR HISTIDINE KINASE GLRK"/>
    <property type="match status" value="1"/>
</dbReference>
<dbReference type="CDD" id="cd00075">
    <property type="entry name" value="HATPase"/>
    <property type="match status" value="1"/>
</dbReference>
<dbReference type="GO" id="GO:0030295">
    <property type="term" value="F:protein kinase activator activity"/>
    <property type="evidence" value="ECO:0007669"/>
    <property type="project" value="TreeGrafter"/>
</dbReference>
<keyword evidence="12" id="KW-0472">Membrane</keyword>
<dbReference type="SUPFAM" id="SSF55785">
    <property type="entry name" value="PYP-like sensor domain (PAS domain)"/>
    <property type="match status" value="4"/>
</dbReference>
<dbReference type="Gene3D" id="3.30.565.10">
    <property type="entry name" value="Histidine kinase-like ATPase, C-terminal domain"/>
    <property type="match status" value="1"/>
</dbReference>
<keyword evidence="18" id="KW-1185">Reference proteome</keyword>
<dbReference type="InterPro" id="IPR036097">
    <property type="entry name" value="HisK_dim/P_sf"/>
</dbReference>
<organism evidence="17 18">
    <name type="scientific">Crinalium epipsammum PCC 9333</name>
    <dbReference type="NCBI Taxonomy" id="1173022"/>
    <lineage>
        <taxon>Bacteria</taxon>
        <taxon>Bacillati</taxon>
        <taxon>Cyanobacteriota</taxon>
        <taxon>Cyanophyceae</taxon>
        <taxon>Gomontiellales</taxon>
        <taxon>Gomontiellaceae</taxon>
        <taxon>Crinalium</taxon>
    </lineage>
</organism>
<evidence type="ECO:0000256" key="2">
    <source>
        <dbReference type="ARBA" id="ARBA00004141"/>
    </source>
</evidence>
<dbReference type="GO" id="GO:0000156">
    <property type="term" value="F:phosphorelay response regulator activity"/>
    <property type="evidence" value="ECO:0007669"/>
    <property type="project" value="TreeGrafter"/>
</dbReference>
<dbReference type="SUPFAM" id="SSF55874">
    <property type="entry name" value="ATPase domain of HSP90 chaperone/DNA topoisomerase II/histidine kinase"/>
    <property type="match status" value="1"/>
</dbReference>
<evidence type="ECO:0000256" key="12">
    <source>
        <dbReference type="ARBA" id="ARBA00023136"/>
    </source>
</evidence>
<evidence type="ECO:0000256" key="6">
    <source>
        <dbReference type="ARBA" id="ARBA00022692"/>
    </source>
</evidence>
<dbReference type="SUPFAM" id="SSF47384">
    <property type="entry name" value="Homodimeric domain of signal transducing histidine kinase"/>
    <property type="match status" value="1"/>
</dbReference>
<evidence type="ECO:0000256" key="7">
    <source>
        <dbReference type="ARBA" id="ARBA00022741"/>
    </source>
</evidence>
<feature type="domain" description="PAS" evidence="15">
    <location>
        <begin position="32"/>
        <end position="71"/>
    </location>
</feature>
<dbReference type="Proteomes" id="UP000010472">
    <property type="component" value="Chromosome"/>
</dbReference>
<feature type="domain" description="PAS" evidence="15">
    <location>
        <begin position="403"/>
        <end position="473"/>
    </location>
</feature>
<dbReference type="PROSITE" id="PS50113">
    <property type="entry name" value="PAC"/>
    <property type="match status" value="2"/>
</dbReference>
<evidence type="ECO:0000256" key="11">
    <source>
        <dbReference type="ARBA" id="ARBA00023012"/>
    </source>
</evidence>
<evidence type="ECO:0000256" key="4">
    <source>
        <dbReference type="ARBA" id="ARBA00022553"/>
    </source>
</evidence>
<evidence type="ECO:0000259" key="14">
    <source>
        <dbReference type="PROSITE" id="PS50109"/>
    </source>
</evidence>
<evidence type="ECO:0000256" key="5">
    <source>
        <dbReference type="ARBA" id="ARBA00022679"/>
    </source>
</evidence>
<dbReference type="InterPro" id="IPR001610">
    <property type="entry name" value="PAC"/>
</dbReference>
<dbReference type="InterPro" id="IPR000700">
    <property type="entry name" value="PAS-assoc_C"/>
</dbReference>
<dbReference type="Gene3D" id="3.30.450.20">
    <property type="entry name" value="PAS domain"/>
    <property type="match status" value="4"/>
</dbReference>
<name>K9W087_9CYAN</name>
<dbReference type="GO" id="GO:0000155">
    <property type="term" value="F:phosphorelay sensor kinase activity"/>
    <property type="evidence" value="ECO:0007669"/>
    <property type="project" value="InterPro"/>
</dbReference>
<dbReference type="PRINTS" id="PR00344">
    <property type="entry name" value="BCTRLSENSOR"/>
</dbReference>
<evidence type="ECO:0000256" key="3">
    <source>
        <dbReference type="ARBA" id="ARBA00012438"/>
    </source>
</evidence>
<evidence type="ECO:0000256" key="10">
    <source>
        <dbReference type="ARBA" id="ARBA00022989"/>
    </source>
</evidence>
<evidence type="ECO:0000256" key="13">
    <source>
        <dbReference type="SAM" id="Coils"/>
    </source>
</evidence>